<dbReference type="EMBL" id="JH993034">
    <property type="protein sequence ID" value="EKX40114.1"/>
    <property type="molecule type" value="Genomic_DNA"/>
</dbReference>
<evidence type="ECO:0000256" key="8">
    <source>
        <dbReference type="SAM" id="SignalP"/>
    </source>
</evidence>
<feature type="signal peptide" evidence="8">
    <location>
        <begin position="1"/>
        <end position="16"/>
    </location>
</feature>
<comment type="catalytic activity">
    <reaction evidence="6 7">
        <text>(2S)-2-hydroxy-3-oxobutyl phosphate + 5-amino-6-(D-ribitylamino)uracil = 6,7-dimethyl-8-(1-D-ribityl)lumazine + phosphate + 2 H2O + H(+)</text>
        <dbReference type="Rhea" id="RHEA:26152"/>
        <dbReference type="ChEBI" id="CHEBI:15377"/>
        <dbReference type="ChEBI" id="CHEBI:15378"/>
        <dbReference type="ChEBI" id="CHEBI:15934"/>
        <dbReference type="ChEBI" id="CHEBI:43474"/>
        <dbReference type="ChEBI" id="CHEBI:58201"/>
        <dbReference type="ChEBI" id="CHEBI:58830"/>
        <dbReference type="EC" id="2.5.1.78"/>
    </reaction>
</comment>
<reference evidence="10" key="3">
    <citation type="submission" date="2015-06" db="UniProtKB">
        <authorList>
            <consortium name="EnsemblProtists"/>
        </authorList>
    </citation>
    <scope>IDENTIFICATION</scope>
</reference>
<dbReference type="KEGG" id="gtt:GUITHDRAFT_154245"/>
<proteinExistence type="inferred from homology"/>
<dbReference type="EnsemblProtists" id="EKX40114">
    <property type="protein sequence ID" value="EKX40114"/>
    <property type="gene ID" value="GUITHDRAFT_154245"/>
</dbReference>
<dbReference type="NCBIfam" id="TIGR00114">
    <property type="entry name" value="lumazine-synth"/>
    <property type="match status" value="1"/>
</dbReference>
<comment type="similarity">
    <text evidence="2 7">Belongs to the DMRL synthase family.</text>
</comment>
<dbReference type="OMA" id="CQGVTQG"/>
<dbReference type="OrthoDB" id="2965at2759"/>
<evidence type="ECO:0000256" key="7">
    <source>
        <dbReference type="RuleBase" id="RU003795"/>
    </source>
</evidence>
<evidence type="ECO:0000313" key="9">
    <source>
        <dbReference type="EMBL" id="EKX40114.1"/>
    </source>
</evidence>
<dbReference type="PANTHER" id="PTHR21058">
    <property type="entry name" value="6,7-DIMETHYL-8-RIBITYLLUMAZINE SYNTHASE DMRL SYNTHASE LUMAZINE SYNTHASE"/>
    <property type="match status" value="1"/>
</dbReference>
<accession>L1IW44</accession>
<dbReference type="Pfam" id="PF00885">
    <property type="entry name" value="DMRL_synthase"/>
    <property type="match status" value="1"/>
</dbReference>
<reference evidence="9 11" key="1">
    <citation type="journal article" date="2012" name="Nature">
        <title>Algal genomes reveal evolutionary mosaicism and the fate of nucleomorphs.</title>
        <authorList>
            <consortium name="DOE Joint Genome Institute"/>
            <person name="Curtis B.A."/>
            <person name="Tanifuji G."/>
            <person name="Burki F."/>
            <person name="Gruber A."/>
            <person name="Irimia M."/>
            <person name="Maruyama S."/>
            <person name="Arias M.C."/>
            <person name="Ball S.G."/>
            <person name="Gile G.H."/>
            <person name="Hirakawa Y."/>
            <person name="Hopkins J.F."/>
            <person name="Kuo A."/>
            <person name="Rensing S.A."/>
            <person name="Schmutz J."/>
            <person name="Symeonidi A."/>
            <person name="Elias M."/>
            <person name="Eveleigh R.J."/>
            <person name="Herman E.K."/>
            <person name="Klute M.J."/>
            <person name="Nakayama T."/>
            <person name="Obornik M."/>
            <person name="Reyes-Prieto A."/>
            <person name="Armbrust E.V."/>
            <person name="Aves S.J."/>
            <person name="Beiko R.G."/>
            <person name="Coutinho P."/>
            <person name="Dacks J.B."/>
            <person name="Durnford D.G."/>
            <person name="Fast N.M."/>
            <person name="Green B.R."/>
            <person name="Grisdale C.J."/>
            <person name="Hempel F."/>
            <person name="Henrissat B."/>
            <person name="Hoppner M.P."/>
            <person name="Ishida K."/>
            <person name="Kim E."/>
            <person name="Koreny L."/>
            <person name="Kroth P.G."/>
            <person name="Liu Y."/>
            <person name="Malik S.B."/>
            <person name="Maier U.G."/>
            <person name="McRose D."/>
            <person name="Mock T."/>
            <person name="Neilson J.A."/>
            <person name="Onodera N.T."/>
            <person name="Poole A.M."/>
            <person name="Pritham E.J."/>
            <person name="Richards T.A."/>
            <person name="Rocap G."/>
            <person name="Roy S.W."/>
            <person name="Sarai C."/>
            <person name="Schaack S."/>
            <person name="Shirato S."/>
            <person name="Slamovits C.H."/>
            <person name="Spencer D.F."/>
            <person name="Suzuki S."/>
            <person name="Worden A.Z."/>
            <person name="Zauner S."/>
            <person name="Barry K."/>
            <person name="Bell C."/>
            <person name="Bharti A.K."/>
            <person name="Crow J.A."/>
            <person name="Grimwood J."/>
            <person name="Kramer R."/>
            <person name="Lindquist E."/>
            <person name="Lucas S."/>
            <person name="Salamov A."/>
            <person name="McFadden G.I."/>
            <person name="Lane C.E."/>
            <person name="Keeling P.J."/>
            <person name="Gray M.W."/>
            <person name="Grigoriev I.V."/>
            <person name="Archibald J.M."/>
        </authorList>
    </citation>
    <scope>NUCLEOTIDE SEQUENCE</scope>
    <source>
        <strain evidence="9 11">CCMP2712</strain>
    </source>
</reference>
<dbReference type="RefSeq" id="XP_005827094.1">
    <property type="nucleotide sequence ID" value="XM_005827037.1"/>
</dbReference>
<evidence type="ECO:0000256" key="3">
    <source>
        <dbReference type="ARBA" id="ARBA00012664"/>
    </source>
</evidence>
<keyword evidence="8" id="KW-0732">Signal</keyword>
<dbReference type="UniPathway" id="UPA00275">
    <property type="reaction ID" value="UER00404"/>
</dbReference>
<dbReference type="eggNOG" id="KOG3243">
    <property type="taxonomic scope" value="Eukaryota"/>
</dbReference>
<evidence type="ECO:0000313" key="11">
    <source>
        <dbReference type="Proteomes" id="UP000011087"/>
    </source>
</evidence>
<feature type="chain" id="PRO_5008770536" description="6,7-dimethyl-8-ribityllumazine synthase" evidence="8">
    <location>
        <begin position="17"/>
        <end position="230"/>
    </location>
</feature>
<dbReference type="GO" id="GO:0009349">
    <property type="term" value="C:riboflavin synthase complex"/>
    <property type="evidence" value="ECO:0007669"/>
    <property type="project" value="UniProtKB-UniRule"/>
</dbReference>
<dbReference type="Gene3D" id="3.40.50.960">
    <property type="entry name" value="Lumazine/riboflavin synthase"/>
    <property type="match status" value="2"/>
</dbReference>
<comment type="function">
    <text evidence="7">Catalyzes the formation of 6,7-dimethyl-8-ribityllumazine by condensation of 5-amino-6-(D-ribitylamino)uracil with 3,4-dihydroxy-2-butanone 4-phosphate. This is the penultimate step in the biosynthesis of riboflavin.</text>
</comment>
<dbReference type="EC" id="2.5.1.78" evidence="3 7"/>
<reference evidence="11" key="2">
    <citation type="submission" date="2012-11" db="EMBL/GenBank/DDBJ databases">
        <authorList>
            <person name="Kuo A."/>
            <person name="Curtis B.A."/>
            <person name="Tanifuji G."/>
            <person name="Burki F."/>
            <person name="Gruber A."/>
            <person name="Irimia M."/>
            <person name="Maruyama S."/>
            <person name="Arias M.C."/>
            <person name="Ball S.G."/>
            <person name="Gile G.H."/>
            <person name="Hirakawa Y."/>
            <person name="Hopkins J.F."/>
            <person name="Rensing S.A."/>
            <person name="Schmutz J."/>
            <person name="Symeonidi A."/>
            <person name="Elias M."/>
            <person name="Eveleigh R.J."/>
            <person name="Herman E.K."/>
            <person name="Klute M.J."/>
            <person name="Nakayama T."/>
            <person name="Obornik M."/>
            <person name="Reyes-Prieto A."/>
            <person name="Armbrust E.V."/>
            <person name="Aves S.J."/>
            <person name="Beiko R.G."/>
            <person name="Coutinho P."/>
            <person name="Dacks J.B."/>
            <person name="Durnford D.G."/>
            <person name="Fast N.M."/>
            <person name="Green B.R."/>
            <person name="Grisdale C."/>
            <person name="Hempe F."/>
            <person name="Henrissat B."/>
            <person name="Hoppner M.P."/>
            <person name="Ishida K.-I."/>
            <person name="Kim E."/>
            <person name="Koreny L."/>
            <person name="Kroth P.G."/>
            <person name="Liu Y."/>
            <person name="Malik S.-B."/>
            <person name="Maier U.G."/>
            <person name="McRose D."/>
            <person name="Mock T."/>
            <person name="Neilson J.A."/>
            <person name="Onodera N.T."/>
            <person name="Poole A.M."/>
            <person name="Pritham E.J."/>
            <person name="Richards T.A."/>
            <person name="Rocap G."/>
            <person name="Roy S.W."/>
            <person name="Sarai C."/>
            <person name="Schaack S."/>
            <person name="Shirato S."/>
            <person name="Slamovits C.H."/>
            <person name="Spencer D.F."/>
            <person name="Suzuki S."/>
            <person name="Worden A.Z."/>
            <person name="Zauner S."/>
            <person name="Barry K."/>
            <person name="Bell C."/>
            <person name="Bharti A.K."/>
            <person name="Crow J.A."/>
            <person name="Grimwood J."/>
            <person name="Kramer R."/>
            <person name="Lindquist E."/>
            <person name="Lucas S."/>
            <person name="Salamov A."/>
            <person name="McFadden G.I."/>
            <person name="Lane C.E."/>
            <person name="Keeling P.J."/>
            <person name="Gray M.W."/>
            <person name="Grigoriev I.V."/>
            <person name="Archibald J.M."/>
        </authorList>
    </citation>
    <scope>NUCLEOTIDE SEQUENCE</scope>
    <source>
        <strain evidence="11">CCMP2712</strain>
    </source>
</reference>
<keyword evidence="5 7" id="KW-0808">Transferase</keyword>
<dbReference type="AlphaFoldDB" id="L1IW44"/>
<evidence type="ECO:0000256" key="2">
    <source>
        <dbReference type="ARBA" id="ARBA00007424"/>
    </source>
</evidence>
<keyword evidence="4 7" id="KW-0686">Riboflavin biosynthesis</keyword>
<gene>
    <name evidence="9" type="ORF">GUITHDRAFT_154245</name>
</gene>
<dbReference type="InterPro" id="IPR036467">
    <property type="entry name" value="LS/RS_sf"/>
</dbReference>
<organism evidence="9">
    <name type="scientific">Guillardia theta (strain CCMP2712)</name>
    <name type="common">Cryptophyte</name>
    <dbReference type="NCBI Taxonomy" id="905079"/>
    <lineage>
        <taxon>Eukaryota</taxon>
        <taxon>Cryptophyceae</taxon>
        <taxon>Pyrenomonadales</taxon>
        <taxon>Geminigeraceae</taxon>
        <taxon>Guillardia</taxon>
    </lineage>
</organism>
<dbReference type="STRING" id="905079.L1IW44"/>
<evidence type="ECO:0000256" key="4">
    <source>
        <dbReference type="ARBA" id="ARBA00022619"/>
    </source>
</evidence>
<dbReference type="Proteomes" id="UP000011087">
    <property type="component" value="Unassembled WGS sequence"/>
</dbReference>
<dbReference type="InterPro" id="IPR034964">
    <property type="entry name" value="LS"/>
</dbReference>
<dbReference type="PANTHER" id="PTHR21058:SF0">
    <property type="entry name" value="6,7-DIMETHYL-8-RIBITYLLUMAZINE SYNTHASE"/>
    <property type="match status" value="1"/>
</dbReference>
<dbReference type="HAMAP" id="MF_00178">
    <property type="entry name" value="Lumazine_synth"/>
    <property type="match status" value="1"/>
</dbReference>
<keyword evidence="11" id="KW-1185">Reference proteome</keyword>
<evidence type="ECO:0000256" key="1">
    <source>
        <dbReference type="ARBA" id="ARBA00004917"/>
    </source>
</evidence>
<protein>
    <recommendedName>
        <fullName evidence="3 7">6,7-dimethyl-8-ribityllumazine synthase</fullName>
        <shortName evidence="7">DMRL synthase</shortName>
        <ecNumber evidence="3 7">2.5.1.78</ecNumber>
    </recommendedName>
</protein>
<dbReference type="InterPro" id="IPR002180">
    <property type="entry name" value="LS/RS"/>
</dbReference>
<sequence>MLRILIALAVCGHAAAFAPSLNPGRLALRKSQPCPLKPAHLPAILSDKQHSVPAVAQQATKGISFPQLDGKGMRVGIVSTRWNAEVVNKLKDGARAGLKECQVEDSNVVEFEVPGSWELPLACRYMAQTQKVDAIIAIGVLVKGETDHYDMIKDAATDALMMLGLETGIPVLNGILGCHTMEQAEARATGDNNHGVWWGKTAIEMATLRATQMGKGPIAASGVEKKKVLF</sequence>
<evidence type="ECO:0000313" key="10">
    <source>
        <dbReference type="EnsemblProtists" id="EKX40114"/>
    </source>
</evidence>
<dbReference type="SUPFAM" id="SSF52121">
    <property type="entry name" value="Lumazine synthase"/>
    <property type="match status" value="1"/>
</dbReference>
<dbReference type="GeneID" id="17296829"/>
<dbReference type="HOGENOM" id="CLU_089358_4_0_1"/>
<dbReference type="CDD" id="cd09209">
    <property type="entry name" value="Lumazine_synthase-I"/>
    <property type="match status" value="1"/>
</dbReference>
<evidence type="ECO:0000256" key="6">
    <source>
        <dbReference type="ARBA" id="ARBA00048785"/>
    </source>
</evidence>
<evidence type="ECO:0000256" key="5">
    <source>
        <dbReference type="ARBA" id="ARBA00022679"/>
    </source>
</evidence>
<name>L1IW44_GUITC</name>
<dbReference type="GO" id="GO:0009231">
    <property type="term" value="P:riboflavin biosynthetic process"/>
    <property type="evidence" value="ECO:0007669"/>
    <property type="project" value="UniProtKB-UniPathway"/>
</dbReference>
<dbReference type="GO" id="GO:0000906">
    <property type="term" value="F:6,7-dimethyl-8-ribityllumazine synthase activity"/>
    <property type="evidence" value="ECO:0007669"/>
    <property type="project" value="UniProtKB-EC"/>
</dbReference>
<comment type="pathway">
    <text evidence="1 7">Cofactor biosynthesis; riboflavin biosynthesis; riboflavin from 2-hydroxy-3-oxobutyl phosphate and 5-amino-6-(D-ribitylamino)uracil: step 1/2.</text>
</comment>
<dbReference type="PaxDb" id="55529-EKX40114"/>